<comment type="caution">
    <text evidence="5">The sequence shown here is derived from an EMBL/GenBank/DDBJ whole genome shotgun (WGS) entry which is preliminary data.</text>
</comment>
<dbReference type="PANTHER" id="PTHR43479">
    <property type="entry name" value="ACREF/ENVCD OPERON REPRESSOR-RELATED"/>
    <property type="match status" value="1"/>
</dbReference>
<organism evidence="5 6">
    <name type="scientific">Amphibacillus indicireducens</name>
    <dbReference type="NCBI Taxonomy" id="1076330"/>
    <lineage>
        <taxon>Bacteria</taxon>
        <taxon>Bacillati</taxon>
        <taxon>Bacillota</taxon>
        <taxon>Bacilli</taxon>
        <taxon>Bacillales</taxon>
        <taxon>Bacillaceae</taxon>
        <taxon>Amphibacillus</taxon>
    </lineage>
</organism>
<accession>A0ABP7VVI8</accession>
<dbReference type="SUPFAM" id="SSF46689">
    <property type="entry name" value="Homeodomain-like"/>
    <property type="match status" value="1"/>
</dbReference>
<dbReference type="Proteomes" id="UP001501734">
    <property type="component" value="Unassembled WGS sequence"/>
</dbReference>
<feature type="domain" description="HTH tetR-type" evidence="4">
    <location>
        <begin position="10"/>
        <end position="70"/>
    </location>
</feature>
<evidence type="ECO:0000313" key="6">
    <source>
        <dbReference type="Proteomes" id="UP001501734"/>
    </source>
</evidence>
<proteinExistence type="predicted"/>
<dbReference type="RefSeq" id="WP_344912851.1">
    <property type="nucleotide sequence ID" value="NZ_BAABDL010000116.1"/>
</dbReference>
<dbReference type="InterPro" id="IPR001647">
    <property type="entry name" value="HTH_TetR"/>
</dbReference>
<dbReference type="Pfam" id="PF00440">
    <property type="entry name" value="TetR_N"/>
    <property type="match status" value="1"/>
</dbReference>
<keyword evidence="2 3" id="KW-0238">DNA-binding</keyword>
<reference evidence="6" key="1">
    <citation type="journal article" date="2019" name="Int. J. Syst. Evol. Microbiol.">
        <title>The Global Catalogue of Microorganisms (GCM) 10K type strain sequencing project: providing services to taxonomists for standard genome sequencing and annotation.</title>
        <authorList>
            <consortium name="The Broad Institute Genomics Platform"/>
            <consortium name="The Broad Institute Genome Sequencing Center for Infectious Disease"/>
            <person name="Wu L."/>
            <person name="Ma J."/>
        </authorList>
    </citation>
    <scope>NUCLEOTIDE SEQUENCE [LARGE SCALE GENOMIC DNA]</scope>
    <source>
        <strain evidence="6">JCM 17250</strain>
    </source>
</reference>
<evidence type="ECO:0000256" key="2">
    <source>
        <dbReference type="ARBA" id="ARBA00023125"/>
    </source>
</evidence>
<dbReference type="InterPro" id="IPR009057">
    <property type="entry name" value="Homeodomain-like_sf"/>
</dbReference>
<evidence type="ECO:0000256" key="1">
    <source>
        <dbReference type="ARBA" id="ARBA00022491"/>
    </source>
</evidence>
<protein>
    <recommendedName>
        <fullName evidence="4">HTH tetR-type domain-containing protein</fullName>
    </recommendedName>
</protein>
<feature type="DNA-binding region" description="H-T-H motif" evidence="3">
    <location>
        <begin position="33"/>
        <end position="52"/>
    </location>
</feature>
<keyword evidence="1" id="KW-0678">Repressor</keyword>
<dbReference type="PROSITE" id="PS50977">
    <property type="entry name" value="HTH_TETR_2"/>
    <property type="match status" value="1"/>
</dbReference>
<gene>
    <name evidence="5" type="ORF">GCM10022410_20410</name>
</gene>
<evidence type="ECO:0000256" key="3">
    <source>
        <dbReference type="PROSITE-ProRule" id="PRU00335"/>
    </source>
</evidence>
<dbReference type="PRINTS" id="PR00455">
    <property type="entry name" value="HTHTETR"/>
</dbReference>
<evidence type="ECO:0000313" key="5">
    <source>
        <dbReference type="EMBL" id="GAA4075388.1"/>
    </source>
</evidence>
<keyword evidence="6" id="KW-1185">Reference proteome</keyword>
<evidence type="ECO:0000259" key="4">
    <source>
        <dbReference type="PROSITE" id="PS50977"/>
    </source>
</evidence>
<name>A0ABP7VVI8_9BACI</name>
<sequence length="99" mass="11848">MKKRVDPRIARTTKMIMKSLRKLGRERGLDAITIKEITEAAQVNRTTFYYHYRDKNDVIEKTLLEDFEIYLLSPIMACEKINEETLRIIYFAFINLHYS</sequence>
<dbReference type="PANTHER" id="PTHR43479:SF7">
    <property type="entry name" value="TETR-FAMILY TRANSCRIPTIONAL REGULATOR"/>
    <property type="match status" value="1"/>
</dbReference>
<dbReference type="InterPro" id="IPR050624">
    <property type="entry name" value="HTH-type_Tx_Regulator"/>
</dbReference>
<dbReference type="Gene3D" id="1.10.357.10">
    <property type="entry name" value="Tetracycline Repressor, domain 2"/>
    <property type="match status" value="1"/>
</dbReference>
<dbReference type="EMBL" id="BAABDL010000116">
    <property type="protein sequence ID" value="GAA4075388.1"/>
    <property type="molecule type" value="Genomic_DNA"/>
</dbReference>